<feature type="transmembrane region" description="Helical" evidence="1">
    <location>
        <begin position="45"/>
        <end position="62"/>
    </location>
</feature>
<comment type="caution">
    <text evidence="2">The sequence shown here is derived from an EMBL/GenBank/DDBJ whole genome shotgun (WGS) entry which is preliminary data.</text>
</comment>
<evidence type="ECO:0000313" key="3">
    <source>
        <dbReference type="Proteomes" id="UP001350748"/>
    </source>
</evidence>
<keyword evidence="1" id="KW-1133">Transmembrane helix</keyword>
<dbReference type="RefSeq" id="WP_332080734.1">
    <property type="nucleotide sequence ID" value="NZ_JAZHYN010000008.1"/>
</dbReference>
<keyword evidence="3" id="KW-1185">Reference proteome</keyword>
<sequence>MPDLPNKRRPKVEERGQRPLWIAIGGLLVSVLSFTMKDLMIGDVVFWFGGVVAFLGVMYWFIQPRHGL</sequence>
<evidence type="ECO:0008006" key="4">
    <source>
        <dbReference type="Google" id="ProtNLM"/>
    </source>
</evidence>
<reference evidence="2 3" key="1">
    <citation type="submission" date="2024-02" db="EMBL/GenBank/DDBJ databases">
        <authorList>
            <person name="Grouzdev D."/>
        </authorList>
    </citation>
    <scope>NUCLEOTIDE SEQUENCE [LARGE SCALE GENOMIC DNA]</scope>
    <source>
        <strain evidence="2 3">9N</strain>
    </source>
</reference>
<name>A0ABU7XFD0_9HYPH</name>
<organism evidence="2 3">
    <name type="scientific">Methylocystis borbori</name>
    <dbReference type="NCBI Taxonomy" id="3118750"/>
    <lineage>
        <taxon>Bacteria</taxon>
        <taxon>Pseudomonadati</taxon>
        <taxon>Pseudomonadota</taxon>
        <taxon>Alphaproteobacteria</taxon>
        <taxon>Hyphomicrobiales</taxon>
        <taxon>Methylocystaceae</taxon>
        <taxon>Methylocystis</taxon>
    </lineage>
</organism>
<protein>
    <recommendedName>
        <fullName evidence="4">DUF4175 domain-containing protein</fullName>
    </recommendedName>
</protein>
<accession>A0ABU7XFD0</accession>
<proteinExistence type="predicted"/>
<keyword evidence="1" id="KW-0812">Transmembrane</keyword>
<keyword evidence="1" id="KW-0472">Membrane</keyword>
<gene>
    <name evidence="2" type="ORF">V3H18_04550</name>
</gene>
<evidence type="ECO:0000313" key="2">
    <source>
        <dbReference type="EMBL" id="MEF3365800.1"/>
    </source>
</evidence>
<evidence type="ECO:0000256" key="1">
    <source>
        <dbReference type="SAM" id="Phobius"/>
    </source>
</evidence>
<dbReference type="Proteomes" id="UP001350748">
    <property type="component" value="Unassembled WGS sequence"/>
</dbReference>
<feature type="transmembrane region" description="Helical" evidence="1">
    <location>
        <begin position="20"/>
        <end position="39"/>
    </location>
</feature>
<dbReference type="EMBL" id="JAZHYN010000008">
    <property type="protein sequence ID" value="MEF3365800.1"/>
    <property type="molecule type" value="Genomic_DNA"/>
</dbReference>